<gene>
    <name evidence="3" type="ORF">C8A00DRAFT_10830</name>
</gene>
<sequence length="621" mass="67659">MAPKPSPPGPSSSGGPNNKKKNNKTSSSIIPPIDPSSSFTPEAFERELKALAAKAQTETWSKWALDQARIYAKSAALLTLIALASTVSQLALSPVYGSIPSSKWHAKLLMAACFAGWSSNLFLHRALPFRAEYLLPVIAVWTPTVQFLLGKVSGTLTASWGPLVTEALTLFPLVGVSTACVATYLEGADLSVLPGWVADAAPGLGSYGFFKAAEKVLGGMVEEFVGRTVLNTRLGMQLVLGGLYALFAPSKLLVWAVPALLHTAILNTHVPTSMALARLNSELAPAGYVILDRAESITGYISVVDSPTEGYRVMRCDHSLLGGEWVKFLGQGQFKGNKVAEPIYGVFAMLEAVRLVKTPEPIPDNEAKALVIGLGIGTTPAALIAHGIDTTVVELDPVVHKFASKYFQLPSDHTAVIEDAVTYTSRLAADDSKPRFDYIIHDVFTGGAEPIALFTLEFLQNLNTLLTPNGVVAINYAGDFALPPPRIVVNTIKSVFPTCRIFREHPRDDKDFAESARDFTNMVIFCTKQQQQQQQQHTDGDGDTISFRTPNERDLLNSPSRRAFLLPQHEVRETDFVDGEEGEGILRRNETERLVKWHAISALGHWTVMRTVLPEVVWEAW</sequence>
<feature type="region of interest" description="Disordered" evidence="2">
    <location>
        <begin position="1"/>
        <end position="38"/>
    </location>
</feature>
<reference evidence="3" key="2">
    <citation type="submission" date="2023-05" db="EMBL/GenBank/DDBJ databases">
        <authorList>
            <consortium name="Lawrence Berkeley National Laboratory"/>
            <person name="Steindorff A."/>
            <person name="Hensen N."/>
            <person name="Bonometti L."/>
            <person name="Westerberg I."/>
            <person name="Brannstrom I.O."/>
            <person name="Guillou S."/>
            <person name="Cros-Aarteil S."/>
            <person name="Calhoun S."/>
            <person name="Haridas S."/>
            <person name="Kuo A."/>
            <person name="Mondo S."/>
            <person name="Pangilinan J."/>
            <person name="Riley R."/>
            <person name="Labutti K."/>
            <person name="Andreopoulos B."/>
            <person name="Lipzen A."/>
            <person name="Chen C."/>
            <person name="Yanf M."/>
            <person name="Daum C."/>
            <person name="Ng V."/>
            <person name="Clum A."/>
            <person name="Ohm R."/>
            <person name="Martin F."/>
            <person name="Silar P."/>
            <person name="Natvig D."/>
            <person name="Lalanne C."/>
            <person name="Gautier V."/>
            <person name="Ament-Velasquez S.L."/>
            <person name="Kruys A."/>
            <person name="Hutchinson M.I."/>
            <person name="Powell A.J."/>
            <person name="Barry K."/>
            <person name="Miller A.N."/>
            <person name="Grigoriev I.V."/>
            <person name="Debuchy R."/>
            <person name="Gladieux P."/>
            <person name="Thoren M.H."/>
            <person name="Johannesson H."/>
        </authorList>
    </citation>
    <scope>NUCLEOTIDE SEQUENCE</scope>
    <source>
        <strain evidence="3">CBS 538.74</strain>
    </source>
</reference>
<dbReference type="EMBL" id="MU856839">
    <property type="protein sequence ID" value="KAK4158411.1"/>
    <property type="molecule type" value="Genomic_DNA"/>
</dbReference>
<reference evidence="3" key="1">
    <citation type="journal article" date="2023" name="Mol. Phylogenet. Evol.">
        <title>Genome-scale phylogeny and comparative genomics of the fungal order Sordariales.</title>
        <authorList>
            <person name="Hensen N."/>
            <person name="Bonometti L."/>
            <person name="Westerberg I."/>
            <person name="Brannstrom I.O."/>
            <person name="Guillou S."/>
            <person name="Cros-Aarteil S."/>
            <person name="Calhoun S."/>
            <person name="Haridas S."/>
            <person name="Kuo A."/>
            <person name="Mondo S."/>
            <person name="Pangilinan J."/>
            <person name="Riley R."/>
            <person name="LaButti K."/>
            <person name="Andreopoulos B."/>
            <person name="Lipzen A."/>
            <person name="Chen C."/>
            <person name="Yan M."/>
            <person name="Daum C."/>
            <person name="Ng V."/>
            <person name="Clum A."/>
            <person name="Steindorff A."/>
            <person name="Ohm R.A."/>
            <person name="Martin F."/>
            <person name="Silar P."/>
            <person name="Natvig D.O."/>
            <person name="Lalanne C."/>
            <person name="Gautier V."/>
            <person name="Ament-Velasquez S.L."/>
            <person name="Kruys A."/>
            <person name="Hutchinson M.I."/>
            <person name="Powell A.J."/>
            <person name="Barry K."/>
            <person name="Miller A.N."/>
            <person name="Grigoriev I.V."/>
            <person name="Debuchy R."/>
            <person name="Gladieux P."/>
            <person name="Hiltunen Thoren M."/>
            <person name="Johannesson H."/>
        </authorList>
    </citation>
    <scope>NUCLEOTIDE SEQUENCE</scope>
    <source>
        <strain evidence="3">CBS 538.74</strain>
    </source>
</reference>
<evidence type="ECO:0000256" key="1">
    <source>
        <dbReference type="ARBA" id="ARBA00023115"/>
    </source>
</evidence>
<dbReference type="Gene3D" id="3.40.50.150">
    <property type="entry name" value="Vaccinia Virus protein VP39"/>
    <property type="match status" value="1"/>
</dbReference>
<dbReference type="Proteomes" id="UP001302745">
    <property type="component" value="Unassembled WGS sequence"/>
</dbReference>
<dbReference type="GO" id="GO:0006596">
    <property type="term" value="P:polyamine biosynthetic process"/>
    <property type="evidence" value="ECO:0007669"/>
    <property type="project" value="UniProtKB-KW"/>
</dbReference>
<dbReference type="PANTHER" id="PTHR43317">
    <property type="entry name" value="THERMOSPERMINE SYNTHASE ACAULIS5"/>
    <property type="match status" value="1"/>
</dbReference>
<dbReference type="SUPFAM" id="SSF53335">
    <property type="entry name" value="S-adenosyl-L-methionine-dependent methyltransferases"/>
    <property type="match status" value="1"/>
</dbReference>
<dbReference type="GO" id="GO:0010487">
    <property type="term" value="F:thermospermine synthase activity"/>
    <property type="evidence" value="ECO:0007669"/>
    <property type="project" value="TreeGrafter"/>
</dbReference>
<accession>A0AAN6VX38</accession>
<dbReference type="FunFam" id="3.40.50.150:FF:000288">
    <property type="entry name" value="Spermine/spermidine synthase, putative"/>
    <property type="match status" value="1"/>
</dbReference>
<dbReference type="Pfam" id="PF01564">
    <property type="entry name" value="Spermine_synth"/>
    <property type="match status" value="1"/>
</dbReference>
<dbReference type="InterPro" id="IPR029063">
    <property type="entry name" value="SAM-dependent_MTases_sf"/>
</dbReference>
<feature type="compositionally biased region" description="Low complexity" evidence="2">
    <location>
        <begin position="24"/>
        <end position="38"/>
    </location>
</feature>
<name>A0AAN6VX38_9PEZI</name>
<dbReference type="NCBIfam" id="NF037959">
    <property type="entry name" value="MFS_SpdSyn"/>
    <property type="match status" value="1"/>
</dbReference>
<evidence type="ECO:0000256" key="2">
    <source>
        <dbReference type="SAM" id="MobiDB-lite"/>
    </source>
</evidence>
<keyword evidence="1" id="KW-0620">Polyamine biosynthesis</keyword>
<evidence type="ECO:0000313" key="3">
    <source>
        <dbReference type="EMBL" id="KAK4158411.1"/>
    </source>
</evidence>
<dbReference type="PANTHER" id="PTHR43317:SF1">
    <property type="entry name" value="THERMOSPERMINE SYNTHASE ACAULIS5"/>
    <property type="match status" value="1"/>
</dbReference>
<feature type="compositionally biased region" description="Pro residues" evidence="2">
    <location>
        <begin position="1"/>
        <end position="10"/>
    </location>
</feature>
<protein>
    <submittedName>
        <fullName evidence="3">Polyamine aminopropyltransferase</fullName>
    </submittedName>
</protein>
<comment type="caution">
    <text evidence="3">The sequence shown here is derived from an EMBL/GenBank/DDBJ whole genome shotgun (WGS) entry which is preliminary data.</text>
</comment>
<keyword evidence="4" id="KW-1185">Reference proteome</keyword>
<feature type="region of interest" description="Disordered" evidence="2">
    <location>
        <begin position="530"/>
        <end position="555"/>
    </location>
</feature>
<dbReference type="AlphaFoldDB" id="A0AAN6VX38"/>
<organism evidence="3 4">
    <name type="scientific">Chaetomidium leptoderma</name>
    <dbReference type="NCBI Taxonomy" id="669021"/>
    <lineage>
        <taxon>Eukaryota</taxon>
        <taxon>Fungi</taxon>
        <taxon>Dikarya</taxon>
        <taxon>Ascomycota</taxon>
        <taxon>Pezizomycotina</taxon>
        <taxon>Sordariomycetes</taxon>
        <taxon>Sordariomycetidae</taxon>
        <taxon>Sordariales</taxon>
        <taxon>Chaetomiaceae</taxon>
        <taxon>Chaetomidium</taxon>
    </lineage>
</organism>
<proteinExistence type="predicted"/>
<evidence type="ECO:0000313" key="4">
    <source>
        <dbReference type="Proteomes" id="UP001302745"/>
    </source>
</evidence>